<protein>
    <recommendedName>
        <fullName evidence="2">Patatin-like phospholipase</fullName>
    </recommendedName>
</protein>
<dbReference type="GO" id="GO:0005737">
    <property type="term" value="C:cytoplasm"/>
    <property type="evidence" value="ECO:0007669"/>
    <property type="project" value="TreeGrafter"/>
</dbReference>
<dbReference type="GO" id="GO:0019433">
    <property type="term" value="P:triglyceride catabolic process"/>
    <property type="evidence" value="ECO:0007669"/>
    <property type="project" value="TreeGrafter"/>
</dbReference>
<dbReference type="GO" id="GO:0016020">
    <property type="term" value="C:membrane"/>
    <property type="evidence" value="ECO:0007669"/>
    <property type="project" value="TreeGrafter"/>
</dbReference>
<evidence type="ECO:0000313" key="1">
    <source>
        <dbReference type="EMBL" id="VVU95580.1"/>
    </source>
</evidence>
<dbReference type="GO" id="GO:0005811">
    <property type="term" value="C:lipid droplet"/>
    <property type="evidence" value="ECO:0007669"/>
    <property type="project" value="TreeGrafter"/>
</dbReference>
<sequence length="294" mass="34786">MRIFFLHNFLKSPSFELSLFIFIIAIQNPNTRNFCLNFFKHRERRKKKEYKKNQKIGLSFGPTGGLFMYSHGIAKFLEENYDLSDVIFAGTSGGCQPSYFLASGISMDDAWDKWALPMMEDMWNDSYSKKLFNFLSPKIKPGFTCLTTGMARSKRYLGKMQKKNNPIYEGNKLYLNILDIVNMKQISIADWRSFDDLFYGVQSTQYIPFLFGFPFSIFRNKWCVDGFFIDTRYEPLEDVFWIHLNPYKWQNRGILHGLLAINNFYDINFHINEREKGYLDAKNNREIFELLPMK</sequence>
<proteinExistence type="predicted"/>
<dbReference type="InterPro" id="IPR033562">
    <property type="entry name" value="PLPL"/>
</dbReference>
<evidence type="ECO:0008006" key="2">
    <source>
        <dbReference type="Google" id="ProtNLM"/>
    </source>
</evidence>
<name>A0A5E8CMI8_9ZZZZ</name>
<dbReference type="EMBL" id="CABVLZ010000006">
    <property type="protein sequence ID" value="VVU95580.1"/>
    <property type="molecule type" value="Genomic_DNA"/>
</dbReference>
<organism evidence="1">
    <name type="scientific">seawater metagenome</name>
    <dbReference type="NCBI Taxonomy" id="1561972"/>
    <lineage>
        <taxon>unclassified sequences</taxon>
        <taxon>metagenomes</taxon>
        <taxon>ecological metagenomes</taxon>
    </lineage>
</organism>
<dbReference type="InterPro" id="IPR016035">
    <property type="entry name" value="Acyl_Trfase/lysoPLipase"/>
</dbReference>
<dbReference type="GO" id="GO:0055088">
    <property type="term" value="P:lipid homeostasis"/>
    <property type="evidence" value="ECO:0007669"/>
    <property type="project" value="TreeGrafter"/>
</dbReference>
<dbReference type="SUPFAM" id="SSF52151">
    <property type="entry name" value="FabD/lysophospholipase-like"/>
    <property type="match status" value="1"/>
</dbReference>
<gene>
    <name evidence="1" type="ORF">CPAV1605_1332</name>
</gene>
<reference evidence="1" key="1">
    <citation type="submission" date="2019-09" db="EMBL/GenBank/DDBJ databases">
        <authorList>
            <person name="Needham M D."/>
        </authorList>
    </citation>
    <scope>NUCLEOTIDE SEQUENCE</scope>
</reference>
<dbReference type="PANTHER" id="PTHR12406:SF7">
    <property type="entry name" value="PATATIN-LIKE PHOSPHOLIPASE DOMAIN-CONTAINING PROTEIN 4"/>
    <property type="match status" value="1"/>
</dbReference>
<dbReference type="AlphaFoldDB" id="A0A5E8CMI8"/>
<dbReference type="GO" id="GO:0004806">
    <property type="term" value="F:triacylglycerol lipase activity"/>
    <property type="evidence" value="ECO:0007669"/>
    <property type="project" value="TreeGrafter"/>
</dbReference>
<accession>A0A5E8CMI8</accession>
<dbReference type="Gene3D" id="3.40.1090.10">
    <property type="entry name" value="Cytosolic phospholipase A2 catalytic domain"/>
    <property type="match status" value="1"/>
</dbReference>
<dbReference type="PANTHER" id="PTHR12406">
    <property type="entry name" value="CALCIUM-INDEPENDENT PHOSPHOLIPASE A2 IPLA2 -RELATED"/>
    <property type="match status" value="1"/>
</dbReference>